<evidence type="ECO:0000313" key="2">
    <source>
        <dbReference type="EMBL" id="OBF25763.1"/>
    </source>
</evidence>
<dbReference type="Proteomes" id="UP000093779">
    <property type="component" value="Unassembled WGS sequence"/>
</dbReference>
<gene>
    <name evidence="2" type="ORF">A5726_07060</name>
</gene>
<organism evidence="2 3">
    <name type="scientific">Mycolicibacterium conceptionense</name>
    <dbReference type="NCBI Taxonomy" id="451644"/>
    <lineage>
        <taxon>Bacteria</taxon>
        <taxon>Bacillati</taxon>
        <taxon>Actinomycetota</taxon>
        <taxon>Actinomycetes</taxon>
        <taxon>Mycobacteriales</taxon>
        <taxon>Mycobacteriaceae</taxon>
        <taxon>Mycolicibacterium</taxon>
    </lineage>
</organism>
<keyword evidence="1" id="KW-1133">Transmembrane helix</keyword>
<evidence type="ECO:0000256" key="1">
    <source>
        <dbReference type="SAM" id="Phobius"/>
    </source>
</evidence>
<evidence type="ECO:0000313" key="3">
    <source>
        <dbReference type="Proteomes" id="UP000093779"/>
    </source>
</evidence>
<feature type="transmembrane region" description="Helical" evidence="1">
    <location>
        <begin position="33"/>
        <end position="56"/>
    </location>
</feature>
<keyword evidence="1" id="KW-0812">Transmembrane</keyword>
<dbReference type="RefSeq" id="WP_064894935.1">
    <property type="nucleotide sequence ID" value="NZ_JAYXBU010000023.1"/>
</dbReference>
<comment type="caution">
    <text evidence="2">The sequence shown here is derived from an EMBL/GenBank/DDBJ whole genome shotgun (WGS) entry which is preliminary data.</text>
</comment>
<feature type="transmembrane region" description="Helical" evidence="1">
    <location>
        <begin position="104"/>
        <end position="123"/>
    </location>
</feature>
<reference evidence="2 3" key="1">
    <citation type="submission" date="2016-06" db="EMBL/GenBank/DDBJ databases">
        <authorList>
            <person name="Kjaerup R.B."/>
            <person name="Dalgaard T.S."/>
            <person name="Juul-Madsen H.R."/>
        </authorList>
    </citation>
    <scope>NUCLEOTIDE SEQUENCE [LARGE SCALE GENOMIC DNA]</scope>
    <source>
        <strain evidence="2 3">ACS1953</strain>
    </source>
</reference>
<dbReference type="AlphaFoldDB" id="A0A1A0PJR6"/>
<name>A0A1A0PJR6_9MYCO</name>
<accession>A0A1A0PJR6</accession>
<keyword evidence="1" id="KW-0472">Membrane</keyword>
<proteinExistence type="predicted"/>
<protein>
    <submittedName>
        <fullName evidence="2">Uncharacterized protein</fullName>
    </submittedName>
</protein>
<dbReference type="EMBL" id="LZHX01000024">
    <property type="protein sequence ID" value="OBF25763.1"/>
    <property type="molecule type" value="Genomic_DNA"/>
</dbReference>
<sequence>MAAVLAGLGGLSNLTTSVIDLFGLMVAHHDDGLSGGVMVTLILIILLNSVGALSMLAGSVTLVQRKIIGRWLVIVGCAATILACLVGIVLYGFMPAPSSSPGSLAASVGGLVFPTLTLVLALLPSTTRWIEAKPNPIAPQYYPPYQG</sequence>
<feature type="transmembrane region" description="Helical" evidence="1">
    <location>
        <begin position="68"/>
        <end position="92"/>
    </location>
</feature>